<keyword evidence="1" id="KW-0472">Membrane</keyword>
<feature type="transmembrane region" description="Helical" evidence="1">
    <location>
        <begin position="20"/>
        <end position="39"/>
    </location>
</feature>
<name>A0A402CK07_RHOWR</name>
<organism evidence="2 3">
    <name type="scientific">Rhodococcus wratislaviensis</name>
    <name type="common">Tsukamurella wratislaviensis</name>
    <dbReference type="NCBI Taxonomy" id="44752"/>
    <lineage>
        <taxon>Bacteria</taxon>
        <taxon>Bacillati</taxon>
        <taxon>Actinomycetota</taxon>
        <taxon>Actinomycetes</taxon>
        <taxon>Mycobacteriales</taxon>
        <taxon>Nocardiaceae</taxon>
        <taxon>Rhodococcus</taxon>
    </lineage>
</organism>
<gene>
    <name evidence="2" type="ORF">Rhow_008215</name>
</gene>
<reference evidence="2 3" key="1">
    <citation type="submission" date="2018-11" db="EMBL/GenBank/DDBJ databases">
        <title>Microbial catabolism of amino acid.</title>
        <authorList>
            <person name="Hibi M."/>
            <person name="Ogawa J."/>
        </authorList>
    </citation>
    <scope>NUCLEOTIDE SEQUENCE [LARGE SCALE GENOMIC DNA]</scope>
    <source>
        <strain evidence="2 3">C31-06</strain>
    </source>
</reference>
<keyword evidence="1" id="KW-1133">Transmembrane helix</keyword>
<proteinExistence type="predicted"/>
<dbReference type="EMBL" id="BHYM01000083">
    <property type="protein sequence ID" value="GCE43917.1"/>
    <property type="molecule type" value="Genomic_DNA"/>
</dbReference>
<accession>A0A402CK07</accession>
<evidence type="ECO:0000313" key="3">
    <source>
        <dbReference type="Proteomes" id="UP000287519"/>
    </source>
</evidence>
<keyword evidence="3" id="KW-1185">Reference proteome</keyword>
<evidence type="ECO:0000313" key="2">
    <source>
        <dbReference type="EMBL" id="GCE43917.1"/>
    </source>
</evidence>
<comment type="caution">
    <text evidence="2">The sequence shown here is derived from an EMBL/GenBank/DDBJ whole genome shotgun (WGS) entry which is preliminary data.</text>
</comment>
<dbReference type="AlphaFoldDB" id="A0A402CK07"/>
<evidence type="ECO:0000256" key="1">
    <source>
        <dbReference type="SAM" id="Phobius"/>
    </source>
</evidence>
<protein>
    <submittedName>
        <fullName evidence="2">Uncharacterized protein</fullName>
    </submittedName>
</protein>
<dbReference type="RefSeq" id="WP_263973501.1">
    <property type="nucleotide sequence ID" value="NZ_BHYM01000083.1"/>
</dbReference>
<keyword evidence="1" id="KW-0812">Transmembrane</keyword>
<dbReference type="Proteomes" id="UP000287519">
    <property type="component" value="Unassembled WGS sequence"/>
</dbReference>
<sequence>MGSSQVGTPGPELSMKTTRAALALGVGLTVLLTAGTSSARPTH</sequence>